<proteinExistence type="predicted"/>
<evidence type="ECO:0000313" key="2">
    <source>
        <dbReference type="Proteomes" id="UP000318103"/>
    </source>
</evidence>
<evidence type="ECO:0000313" key="1">
    <source>
        <dbReference type="EMBL" id="TQK86192.1"/>
    </source>
</evidence>
<organism evidence="1 2">
    <name type="scientific">Streptomyces puniciscabiei</name>
    <dbReference type="NCBI Taxonomy" id="164348"/>
    <lineage>
        <taxon>Bacteria</taxon>
        <taxon>Bacillati</taxon>
        <taxon>Actinomycetota</taxon>
        <taxon>Actinomycetes</taxon>
        <taxon>Kitasatosporales</taxon>
        <taxon>Streptomycetaceae</taxon>
        <taxon>Streptomyces</taxon>
    </lineage>
</organism>
<dbReference type="Proteomes" id="UP000318103">
    <property type="component" value="Unassembled WGS sequence"/>
</dbReference>
<gene>
    <name evidence="1" type="ORF">FB563_6291</name>
</gene>
<comment type="caution">
    <text evidence="1">The sequence shown here is derived from an EMBL/GenBank/DDBJ whole genome shotgun (WGS) entry which is preliminary data.</text>
</comment>
<dbReference type="AlphaFoldDB" id="A0A542TH70"/>
<keyword evidence="2" id="KW-1185">Reference proteome</keyword>
<dbReference type="EMBL" id="VFNX01000002">
    <property type="protein sequence ID" value="TQK86192.1"/>
    <property type="molecule type" value="Genomic_DNA"/>
</dbReference>
<name>A0A542TH70_9ACTN</name>
<accession>A0A542TH70</accession>
<sequence length="32" mass="3287">MPPASRAIFGHTGKYLVDEAAARAAVSEVVGD</sequence>
<reference evidence="1 2" key="1">
    <citation type="submission" date="2019-06" db="EMBL/GenBank/DDBJ databases">
        <title>Sequencing the genomes of 1000 actinobacteria strains.</title>
        <authorList>
            <person name="Klenk H.-P."/>
        </authorList>
    </citation>
    <scope>NUCLEOTIDE SEQUENCE [LARGE SCALE GENOMIC DNA]</scope>
    <source>
        <strain evidence="1 2">DSM 41929</strain>
    </source>
</reference>
<protein>
    <submittedName>
        <fullName evidence="1">Uncharacterized protein</fullName>
    </submittedName>
</protein>